<evidence type="ECO:0000256" key="1">
    <source>
        <dbReference type="SAM" id="MobiDB-lite"/>
    </source>
</evidence>
<name>A0A4R2NVW6_RHOAD</name>
<evidence type="ECO:0000313" key="3">
    <source>
        <dbReference type="Proteomes" id="UP000295733"/>
    </source>
</evidence>
<organism evidence="2 3">
    <name type="scientific">Rhodovulum adriaticum</name>
    <name type="common">Rhodopseudomonas adriatica</name>
    <dbReference type="NCBI Taxonomy" id="35804"/>
    <lineage>
        <taxon>Bacteria</taxon>
        <taxon>Pseudomonadati</taxon>
        <taxon>Pseudomonadota</taxon>
        <taxon>Alphaproteobacteria</taxon>
        <taxon>Rhodobacterales</taxon>
        <taxon>Paracoccaceae</taxon>
        <taxon>Rhodovulum</taxon>
    </lineage>
</organism>
<gene>
    <name evidence="2" type="ORF">EV656_102242</name>
</gene>
<evidence type="ECO:0008006" key="4">
    <source>
        <dbReference type="Google" id="ProtNLM"/>
    </source>
</evidence>
<dbReference type="Proteomes" id="UP000295733">
    <property type="component" value="Unassembled WGS sequence"/>
</dbReference>
<dbReference type="EMBL" id="SLXL01000002">
    <property type="protein sequence ID" value="TCP26279.1"/>
    <property type="molecule type" value="Genomic_DNA"/>
</dbReference>
<sequence length="142" mass="15623">MTQYEYKVVPAPTRGQRAPGVKGTADRFAHALTVLMNQMAADGWEYLRADTLPCEERQGLRSRTTVYQNLLVFRRAHVVHDTDAETPAPARPDPEQMARTAALSLHPEVPEGEAPELGPARAPDIPPPPERPLGPAEGEEPR</sequence>
<protein>
    <recommendedName>
        <fullName evidence="4">DUF4177 domain-containing protein</fullName>
    </recommendedName>
</protein>
<proteinExistence type="predicted"/>
<comment type="caution">
    <text evidence="2">The sequence shown here is derived from an EMBL/GenBank/DDBJ whole genome shotgun (WGS) entry which is preliminary data.</text>
</comment>
<reference evidence="2 3" key="1">
    <citation type="submission" date="2019-03" db="EMBL/GenBank/DDBJ databases">
        <title>Genomic Encyclopedia of Type Strains, Phase IV (KMG-IV): sequencing the most valuable type-strain genomes for metagenomic binning, comparative biology and taxonomic classification.</title>
        <authorList>
            <person name="Goeker M."/>
        </authorList>
    </citation>
    <scope>NUCLEOTIDE SEQUENCE [LARGE SCALE GENOMIC DNA]</scope>
    <source>
        <strain evidence="2 3">DSM 2781</strain>
    </source>
</reference>
<evidence type="ECO:0000313" key="2">
    <source>
        <dbReference type="EMBL" id="TCP26279.1"/>
    </source>
</evidence>
<feature type="region of interest" description="Disordered" evidence="1">
    <location>
        <begin position="79"/>
        <end position="142"/>
    </location>
</feature>
<accession>A0A4R2NVW6</accession>
<dbReference type="AlphaFoldDB" id="A0A4R2NVW6"/>
<keyword evidence="3" id="KW-1185">Reference proteome</keyword>
<dbReference type="RefSeq" id="WP_243695674.1">
    <property type="nucleotide sequence ID" value="NZ_NRRP01000024.1"/>
</dbReference>